<dbReference type="EMBL" id="QEKI01000002">
    <property type="protein sequence ID" value="PVY43157.1"/>
    <property type="molecule type" value="Genomic_DNA"/>
</dbReference>
<protein>
    <submittedName>
        <fullName evidence="1">Uncharacterized protein</fullName>
    </submittedName>
</protein>
<evidence type="ECO:0000313" key="2">
    <source>
        <dbReference type="Proteomes" id="UP000245466"/>
    </source>
</evidence>
<sequence>MMSHSIKLSSEADLKILEIQLLLAKKLKKKVSKKHVVTTALKALEEKMGLIVEGKNDGDE</sequence>
<reference evidence="1 2" key="1">
    <citation type="submission" date="2018-04" db="EMBL/GenBank/DDBJ databases">
        <title>Genomic Encyclopedia of Type Strains, Phase IV (KMG-IV): sequencing the most valuable type-strain genomes for metagenomic binning, comparative biology and taxonomic classification.</title>
        <authorList>
            <person name="Goeker M."/>
        </authorList>
    </citation>
    <scope>NUCLEOTIDE SEQUENCE [LARGE SCALE GENOMIC DNA]</scope>
    <source>
        <strain evidence="1 2">DSM 100231</strain>
    </source>
</reference>
<dbReference type="Proteomes" id="UP000245466">
    <property type="component" value="Unassembled WGS sequence"/>
</dbReference>
<organism evidence="1 2">
    <name type="scientific">Pontibacter virosus</name>
    <dbReference type="NCBI Taxonomy" id="1765052"/>
    <lineage>
        <taxon>Bacteria</taxon>
        <taxon>Pseudomonadati</taxon>
        <taxon>Bacteroidota</taxon>
        <taxon>Cytophagia</taxon>
        <taxon>Cytophagales</taxon>
        <taxon>Hymenobacteraceae</taxon>
        <taxon>Pontibacter</taxon>
    </lineage>
</organism>
<name>A0A2U1B3R3_9BACT</name>
<keyword evidence="2" id="KW-1185">Reference proteome</keyword>
<comment type="caution">
    <text evidence="1">The sequence shown here is derived from an EMBL/GenBank/DDBJ whole genome shotgun (WGS) entry which is preliminary data.</text>
</comment>
<proteinExistence type="predicted"/>
<dbReference type="RefSeq" id="WP_116542186.1">
    <property type="nucleotide sequence ID" value="NZ_QEKI01000002.1"/>
</dbReference>
<dbReference type="AlphaFoldDB" id="A0A2U1B3R3"/>
<accession>A0A2U1B3R3</accession>
<evidence type="ECO:0000313" key="1">
    <source>
        <dbReference type="EMBL" id="PVY43157.1"/>
    </source>
</evidence>
<gene>
    <name evidence="1" type="ORF">C8E01_102334</name>
</gene>